<dbReference type="InterPro" id="IPR027417">
    <property type="entry name" value="P-loop_NTPase"/>
</dbReference>
<evidence type="ECO:0000256" key="3">
    <source>
        <dbReference type="ARBA" id="ARBA00022705"/>
    </source>
</evidence>
<dbReference type="EMBL" id="DVHA01000108">
    <property type="protein sequence ID" value="HIR60584.1"/>
    <property type="molecule type" value="Genomic_DNA"/>
</dbReference>
<keyword evidence="4 12" id="KW-0547">Nucleotide-binding</keyword>
<dbReference type="InterPro" id="IPR007692">
    <property type="entry name" value="DNA_helicase_DnaB"/>
</dbReference>
<dbReference type="InterPro" id="IPR007693">
    <property type="entry name" value="DNA_helicase_DnaB-like_N"/>
</dbReference>
<dbReference type="SUPFAM" id="SSF48024">
    <property type="entry name" value="N-terminal domain of DnaB helicase"/>
    <property type="match status" value="1"/>
</dbReference>
<evidence type="ECO:0000256" key="8">
    <source>
        <dbReference type="ARBA" id="ARBA00023125"/>
    </source>
</evidence>
<evidence type="ECO:0000256" key="12">
    <source>
        <dbReference type="RuleBase" id="RU362085"/>
    </source>
</evidence>
<evidence type="ECO:0000313" key="14">
    <source>
        <dbReference type="EMBL" id="HIR60584.1"/>
    </source>
</evidence>
<dbReference type="Pfam" id="PF03796">
    <property type="entry name" value="DnaB_C"/>
    <property type="match status" value="1"/>
</dbReference>
<evidence type="ECO:0000256" key="6">
    <source>
        <dbReference type="ARBA" id="ARBA00022806"/>
    </source>
</evidence>
<dbReference type="Gene3D" id="1.10.860.10">
    <property type="entry name" value="DNAb Helicase, Chain A"/>
    <property type="match status" value="1"/>
</dbReference>
<comment type="catalytic activity">
    <reaction evidence="10 12">
        <text>ATP + H2O = ADP + phosphate + H(+)</text>
        <dbReference type="Rhea" id="RHEA:13065"/>
        <dbReference type="ChEBI" id="CHEBI:15377"/>
        <dbReference type="ChEBI" id="CHEBI:15378"/>
        <dbReference type="ChEBI" id="CHEBI:30616"/>
        <dbReference type="ChEBI" id="CHEBI:43474"/>
        <dbReference type="ChEBI" id="CHEBI:456216"/>
        <dbReference type="EC" id="5.6.2.3"/>
    </reaction>
</comment>
<evidence type="ECO:0000259" key="13">
    <source>
        <dbReference type="PROSITE" id="PS51199"/>
    </source>
</evidence>
<dbReference type="InterPro" id="IPR007694">
    <property type="entry name" value="DNA_helicase_DnaB-like_C"/>
</dbReference>
<comment type="similarity">
    <text evidence="1 12">Belongs to the helicase family. DnaB subfamily.</text>
</comment>
<evidence type="ECO:0000256" key="4">
    <source>
        <dbReference type="ARBA" id="ARBA00022741"/>
    </source>
</evidence>
<dbReference type="Gene3D" id="3.40.50.300">
    <property type="entry name" value="P-loop containing nucleotide triphosphate hydrolases"/>
    <property type="match status" value="1"/>
</dbReference>
<comment type="function">
    <text evidence="12">The main replicative DNA helicase, it participates in initiation and elongation during chromosome replication. Travels ahead of the DNA replisome, separating dsDNA into templates for DNA synthesis. A processive ATP-dependent 5'-3' DNA helicase it has DNA-dependent ATPase activity.</text>
</comment>
<name>A0A9D1DWU1_9FIRM</name>
<organism evidence="14 15">
    <name type="scientific">Candidatus Faecivivens stercoravium</name>
    <dbReference type="NCBI Taxonomy" id="2840803"/>
    <lineage>
        <taxon>Bacteria</taxon>
        <taxon>Bacillati</taxon>
        <taxon>Bacillota</taxon>
        <taxon>Clostridia</taxon>
        <taxon>Eubacteriales</taxon>
        <taxon>Oscillospiraceae</taxon>
        <taxon>Oscillospiraceae incertae sedis</taxon>
        <taxon>Candidatus Faecivivens</taxon>
    </lineage>
</organism>
<dbReference type="SUPFAM" id="SSF52540">
    <property type="entry name" value="P-loop containing nucleoside triphosphate hydrolases"/>
    <property type="match status" value="1"/>
</dbReference>
<accession>A0A9D1DWU1</accession>
<keyword evidence="6 12" id="KW-0347">Helicase</keyword>
<dbReference type="GO" id="GO:0003677">
    <property type="term" value="F:DNA binding"/>
    <property type="evidence" value="ECO:0007669"/>
    <property type="project" value="UniProtKB-UniRule"/>
</dbReference>
<dbReference type="InterPro" id="IPR016136">
    <property type="entry name" value="DNA_helicase_N/primase_C"/>
</dbReference>
<reference evidence="14" key="2">
    <citation type="journal article" date="2021" name="PeerJ">
        <title>Extensive microbial diversity within the chicken gut microbiome revealed by metagenomics and culture.</title>
        <authorList>
            <person name="Gilroy R."/>
            <person name="Ravi A."/>
            <person name="Getino M."/>
            <person name="Pursley I."/>
            <person name="Horton D.L."/>
            <person name="Alikhan N.F."/>
            <person name="Baker D."/>
            <person name="Gharbi K."/>
            <person name="Hall N."/>
            <person name="Watson M."/>
            <person name="Adriaenssens E.M."/>
            <person name="Foster-Nyarko E."/>
            <person name="Jarju S."/>
            <person name="Secka A."/>
            <person name="Antonio M."/>
            <person name="Oren A."/>
            <person name="Chaudhuri R.R."/>
            <person name="La Ragione R."/>
            <person name="Hildebrand F."/>
            <person name="Pallen M.J."/>
        </authorList>
    </citation>
    <scope>NUCLEOTIDE SEQUENCE</scope>
    <source>
        <strain evidence="14">CHK189-12415</strain>
    </source>
</reference>
<keyword evidence="8 12" id="KW-0238">DNA-binding</keyword>
<dbReference type="AlphaFoldDB" id="A0A9D1DWU1"/>
<dbReference type="InterPro" id="IPR036185">
    <property type="entry name" value="DNA_heli_DnaB-like_N_sf"/>
</dbReference>
<feature type="domain" description="SF4 helicase" evidence="13">
    <location>
        <begin position="191"/>
        <end position="461"/>
    </location>
</feature>
<dbReference type="GO" id="GO:0005524">
    <property type="term" value="F:ATP binding"/>
    <property type="evidence" value="ECO:0007669"/>
    <property type="project" value="UniProtKB-UniRule"/>
</dbReference>
<dbReference type="GO" id="GO:1990077">
    <property type="term" value="C:primosome complex"/>
    <property type="evidence" value="ECO:0007669"/>
    <property type="project" value="UniProtKB-UniRule"/>
</dbReference>
<evidence type="ECO:0000256" key="11">
    <source>
        <dbReference type="NCBIfam" id="TIGR00665"/>
    </source>
</evidence>
<evidence type="ECO:0000256" key="7">
    <source>
        <dbReference type="ARBA" id="ARBA00022840"/>
    </source>
</evidence>
<sequence length="466" mass="52332">MPEEQKNGEPSLEAYAQGLPYNLEAEQSVLGCVLIDPELLSDIMEKIRSPQVFYTRQHRELYSLMIRMFSESKPIDYVTLLDEARGEEIFENEGTAKNYLLHLMEAVPTTANLPQYCDILLEKYYMRGLLTAATDIASAVRQEEGSASELLDAAEQKIYDIRQGRQTSELQPIGDVIIGVYDSIYEMNQRDDSRITGLASGFTQLDLMLSGLNKTDLILVAARPGMGKSAFALNIAANVGMKHPDLDIAIFSLEMSNPQLVTRMLCSDALIPSDKMRTGHLEKEEWQKLAVTAQRLSGTHIYMDDTAGITVSQMKAKVRRLKNLGLIIIDYLQLMTSGTRIENRVQEISQMTRNLKIMAKELDVPVICLSQLSRAAEQRQGHRPMLSDLRESGSIEQDADSVLFLFREEYYADAEEANGADDSTRNTATCIVAKNRHGSTGDVTIGWQGEYTRFFNLEMNREAPPF</sequence>
<comment type="caution">
    <text evidence="14">The sequence shown here is derived from an EMBL/GenBank/DDBJ whole genome shotgun (WGS) entry which is preliminary data.</text>
</comment>
<protein>
    <recommendedName>
        <fullName evidence="11 12">Replicative DNA helicase</fullName>
        <ecNumber evidence="11 12">5.6.2.3</ecNumber>
    </recommendedName>
</protein>
<evidence type="ECO:0000256" key="10">
    <source>
        <dbReference type="ARBA" id="ARBA00048954"/>
    </source>
</evidence>
<evidence type="ECO:0000313" key="15">
    <source>
        <dbReference type="Proteomes" id="UP000824241"/>
    </source>
</evidence>
<dbReference type="PROSITE" id="PS51199">
    <property type="entry name" value="SF4_HELICASE"/>
    <property type="match status" value="1"/>
</dbReference>
<dbReference type="GO" id="GO:0005829">
    <property type="term" value="C:cytosol"/>
    <property type="evidence" value="ECO:0007669"/>
    <property type="project" value="TreeGrafter"/>
</dbReference>
<evidence type="ECO:0000256" key="2">
    <source>
        <dbReference type="ARBA" id="ARBA00022515"/>
    </source>
</evidence>
<keyword evidence="7 12" id="KW-0067">ATP-binding</keyword>
<keyword evidence="5 12" id="KW-0378">Hydrolase</keyword>
<keyword evidence="2 12" id="KW-0639">Primosome</keyword>
<keyword evidence="9" id="KW-0413">Isomerase</keyword>
<dbReference type="CDD" id="cd00984">
    <property type="entry name" value="DnaB_C"/>
    <property type="match status" value="1"/>
</dbReference>
<dbReference type="EC" id="5.6.2.3" evidence="11 12"/>
<dbReference type="SMART" id="SM00382">
    <property type="entry name" value="AAA"/>
    <property type="match status" value="1"/>
</dbReference>
<evidence type="ECO:0000256" key="1">
    <source>
        <dbReference type="ARBA" id="ARBA00008428"/>
    </source>
</evidence>
<evidence type="ECO:0000256" key="5">
    <source>
        <dbReference type="ARBA" id="ARBA00022801"/>
    </source>
</evidence>
<proteinExistence type="inferred from homology"/>
<reference evidence="14" key="1">
    <citation type="submission" date="2020-10" db="EMBL/GenBank/DDBJ databases">
        <authorList>
            <person name="Gilroy R."/>
        </authorList>
    </citation>
    <scope>NUCLEOTIDE SEQUENCE</scope>
    <source>
        <strain evidence="14">CHK189-12415</strain>
    </source>
</reference>
<dbReference type="GO" id="GO:0016787">
    <property type="term" value="F:hydrolase activity"/>
    <property type="evidence" value="ECO:0007669"/>
    <property type="project" value="UniProtKB-KW"/>
</dbReference>
<dbReference type="PANTHER" id="PTHR30153:SF2">
    <property type="entry name" value="REPLICATIVE DNA HELICASE"/>
    <property type="match status" value="1"/>
</dbReference>
<keyword evidence="3 12" id="KW-0235">DNA replication</keyword>
<dbReference type="Proteomes" id="UP000824241">
    <property type="component" value="Unassembled WGS sequence"/>
</dbReference>
<dbReference type="GO" id="GO:0006269">
    <property type="term" value="P:DNA replication, synthesis of primer"/>
    <property type="evidence" value="ECO:0007669"/>
    <property type="project" value="UniProtKB-UniRule"/>
</dbReference>
<dbReference type="Pfam" id="PF00772">
    <property type="entry name" value="DnaB"/>
    <property type="match status" value="1"/>
</dbReference>
<dbReference type="InterPro" id="IPR003593">
    <property type="entry name" value="AAA+_ATPase"/>
</dbReference>
<dbReference type="PANTHER" id="PTHR30153">
    <property type="entry name" value="REPLICATIVE DNA HELICASE DNAB"/>
    <property type="match status" value="1"/>
</dbReference>
<gene>
    <name evidence="14" type="primary">dnaB</name>
    <name evidence="14" type="ORF">IAB37_03305</name>
</gene>
<evidence type="ECO:0000256" key="9">
    <source>
        <dbReference type="ARBA" id="ARBA00023235"/>
    </source>
</evidence>
<dbReference type="GO" id="GO:0043139">
    <property type="term" value="F:5'-3' DNA helicase activity"/>
    <property type="evidence" value="ECO:0007669"/>
    <property type="project" value="UniProtKB-EC"/>
</dbReference>
<dbReference type="NCBIfam" id="TIGR00665">
    <property type="entry name" value="DnaB"/>
    <property type="match status" value="1"/>
</dbReference>